<protein>
    <submittedName>
        <fullName evidence="1">(salmon louse) hypothetical protein</fullName>
    </submittedName>
</protein>
<evidence type="ECO:0000313" key="2">
    <source>
        <dbReference type="Proteomes" id="UP000675881"/>
    </source>
</evidence>
<reference evidence="1" key="1">
    <citation type="submission" date="2021-02" db="EMBL/GenBank/DDBJ databases">
        <authorList>
            <person name="Bekaert M."/>
        </authorList>
    </citation>
    <scope>NUCLEOTIDE SEQUENCE</scope>
    <source>
        <strain evidence="1">IoA-00</strain>
    </source>
</reference>
<dbReference type="AlphaFoldDB" id="A0A7R8HC34"/>
<gene>
    <name evidence="1" type="ORF">LSAA_13307</name>
</gene>
<sequence>MAKRLCSESANKTLEQCWIKLKNLKFPLRYVKSRVSNLDSLDLEDEKVVKNCKQNILEKGDETISYNRTKSMTPIIIEDDPISSKPSSVNDNNNGTDNVDKDPRNRNVTVIA</sequence>
<dbReference type="Proteomes" id="UP000675881">
    <property type="component" value="Chromosome 7"/>
</dbReference>
<accession>A0A7R8HC34</accession>
<name>A0A7R8HC34_LEPSM</name>
<evidence type="ECO:0000313" key="1">
    <source>
        <dbReference type="EMBL" id="CAF2994460.1"/>
    </source>
</evidence>
<keyword evidence="2" id="KW-1185">Reference proteome</keyword>
<dbReference type="OrthoDB" id="7554445at2759"/>
<proteinExistence type="predicted"/>
<organism evidence="1 2">
    <name type="scientific">Lepeophtheirus salmonis</name>
    <name type="common">Salmon louse</name>
    <name type="synonym">Caligus salmonis</name>
    <dbReference type="NCBI Taxonomy" id="72036"/>
    <lineage>
        <taxon>Eukaryota</taxon>
        <taxon>Metazoa</taxon>
        <taxon>Ecdysozoa</taxon>
        <taxon>Arthropoda</taxon>
        <taxon>Crustacea</taxon>
        <taxon>Multicrustacea</taxon>
        <taxon>Hexanauplia</taxon>
        <taxon>Copepoda</taxon>
        <taxon>Siphonostomatoida</taxon>
        <taxon>Caligidae</taxon>
        <taxon>Lepeophtheirus</taxon>
    </lineage>
</organism>
<dbReference type="EMBL" id="HG994586">
    <property type="protein sequence ID" value="CAF2994460.1"/>
    <property type="molecule type" value="Genomic_DNA"/>
</dbReference>